<accession>A0A9P7EMM4</accession>
<keyword evidence="2" id="KW-1185">Reference proteome</keyword>
<sequence length="61" mass="7320">LWLAIFEHLPFRTLHDITLTCQSFRYLAQPPLFRSLTFCPCSPDTNNQRFIHRLETVERTK</sequence>
<comment type="caution">
    <text evidence="1">The sequence shown here is derived from an EMBL/GenBank/DDBJ whole genome shotgun (WGS) entry which is preliminary data.</text>
</comment>
<evidence type="ECO:0000313" key="2">
    <source>
        <dbReference type="Proteomes" id="UP000807769"/>
    </source>
</evidence>
<dbReference type="Proteomes" id="UP000807769">
    <property type="component" value="Unassembled WGS sequence"/>
</dbReference>
<dbReference type="OrthoDB" id="2864564at2759"/>
<gene>
    <name evidence="1" type="ORF">BJ212DRAFT_1258854</name>
</gene>
<evidence type="ECO:0000313" key="1">
    <source>
        <dbReference type="EMBL" id="KAG1826206.1"/>
    </source>
</evidence>
<proteinExistence type="predicted"/>
<dbReference type="EMBL" id="JABBWG010000002">
    <property type="protein sequence ID" value="KAG1826206.1"/>
    <property type="molecule type" value="Genomic_DNA"/>
</dbReference>
<feature type="non-terminal residue" evidence="1">
    <location>
        <position position="1"/>
    </location>
</feature>
<dbReference type="RefSeq" id="XP_041199459.1">
    <property type="nucleotide sequence ID" value="XM_041329977.1"/>
</dbReference>
<dbReference type="InterPro" id="IPR036047">
    <property type="entry name" value="F-box-like_dom_sf"/>
</dbReference>
<reference evidence="1" key="1">
    <citation type="journal article" date="2020" name="New Phytol.">
        <title>Comparative genomics reveals dynamic genome evolution in host specialist ectomycorrhizal fungi.</title>
        <authorList>
            <person name="Lofgren L.A."/>
            <person name="Nguyen N.H."/>
            <person name="Vilgalys R."/>
            <person name="Ruytinx J."/>
            <person name="Liao H.L."/>
            <person name="Branco S."/>
            <person name="Kuo A."/>
            <person name="LaButti K."/>
            <person name="Lipzen A."/>
            <person name="Andreopoulos W."/>
            <person name="Pangilinan J."/>
            <person name="Riley R."/>
            <person name="Hundley H."/>
            <person name="Na H."/>
            <person name="Barry K."/>
            <person name="Grigoriev I.V."/>
            <person name="Stajich J.E."/>
            <person name="Kennedy P.G."/>
        </authorList>
    </citation>
    <scope>NUCLEOTIDE SEQUENCE</scope>
    <source>
        <strain evidence="1">MN1</strain>
    </source>
</reference>
<evidence type="ECO:0008006" key="3">
    <source>
        <dbReference type="Google" id="ProtNLM"/>
    </source>
</evidence>
<name>A0A9P7EMM4_9AGAM</name>
<dbReference type="SUPFAM" id="SSF81383">
    <property type="entry name" value="F-box domain"/>
    <property type="match status" value="1"/>
</dbReference>
<dbReference type="AlphaFoldDB" id="A0A9P7EMM4"/>
<organism evidence="1 2">
    <name type="scientific">Suillus subaureus</name>
    <dbReference type="NCBI Taxonomy" id="48587"/>
    <lineage>
        <taxon>Eukaryota</taxon>
        <taxon>Fungi</taxon>
        <taxon>Dikarya</taxon>
        <taxon>Basidiomycota</taxon>
        <taxon>Agaricomycotina</taxon>
        <taxon>Agaricomycetes</taxon>
        <taxon>Agaricomycetidae</taxon>
        <taxon>Boletales</taxon>
        <taxon>Suillineae</taxon>
        <taxon>Suillaceae</taxon>
        <taxon>Suillus</taxon>
    </lineage>
</organism>
<protein>
    <recommendedName>
        <fullName evidence="3">F-box domain-containing protein</fullName>
    </recommendedName>
</protein>
<dbReference type="GeneID" id="64623994"/>